<dbReference type="Pfam" id="PF12911">
    <property type="entry name" value="OppC_N"/>
    <property type="match status" value="1"/>
</dbReference>
<dbReference type="PANTHER" id="PTHR43386:SF24">
    <property type="entry name" value="OLIGOPEPTIDE TRANSPORT SYSTEM PERMEASE PROTEIN AMID"/>
    <property type="match status" value="1"/>
</dbReference>
<feature type="domain" description="ABC transmembrane type-1" evidence="11">
    <location>
        <begin position="136"/>
        <end position="325"/>
    </location>
</feature>
<dbReference type="Proteomes" id="UP000027822">
    <property type="component" value="Unassembled WGS sequence"/>
</dbReference>
<feature type="transmembrane region" description="Helical" evidence="10">
    <location>
        <begin position="257"/>
        <end position="282"/>
    </location>
</feature>
<dbReference type="GO" id="GO:0005886">
    <property type="term" value="C:plasma membrane"/>
    <property type="evidence" value="ECO:0007669"/>
    <property type="project" value="UniProtKB-SubCell"/>
</dbReference>
<feature type="transmembrane region" description="Helical" evidence="10">
    <location>
        <begin position="47"/>
        <end position="67"/>
    </location>
</feature>
<keyword evidence="8 10" id="KW-0472">Membrane</keyword>
<protein>
    <submittedName>
        <fullName evidence="12">Peptide ABC transporter permease</fullName>
    </submittedName>
</protein>
<keyword evidence="2 10" id="KW-0813">Transport</keyword>
<feature type="transmembrane region" description="Helical" evidence="10">
    <location>
        <begin position="302"/>
        <end position="328"/>
    </location>
</feature>
<comment type="caution">
    <text evidence="12">The sequence shown here is derived from an EMBL/GenBank/DDBJ whole genome shotgun (WGS) entry which is preliminary data.</text>
</comment>
<feature type="transmembrane region" description="Helical" evidence="10">
    <location>
        <begin position="140"/>
        <end position="163"/>
    </location>
</feature>
<feature type="transmembrane region" description="Helical" evidence="10">
    <location>
        <begin position="199"/>
        <end position="218"/>
    </location>
</feature>
<evidence type="ECO:0000259" key="11">
    <source>
        <dbReference type="PROSITE" id="PS50928"/>
    </source>
</evidence>
<dbReference type="GO" id="GO:0015031">
    <property type="term" value="P:protein transport"/>
    <property type="evidence" value="ECO:0007669"/>
    <property type="project" value="UniProtKB-KW"/>
</dbReference>
<dbReference type="SUPFAM" id="SSF161098">
    <property type="entry name" value="MetI-like"/>
    <property type="match status" value="1"/>
</dbReference>
<evidence type="ECO:0000256" key="7">
    <source>
        <dbReference type="ARBA" id="ARBA00022989"/>
    </source>
</evidence>
<sequence length="338" mass="37836">MMKDMKKISPDLFQPANQADVDNEKIARPSLTYWQDARRRLVQHRGAMFGVVLLAIVAFFAIFGPMMSNYSYKDQDLNRAKLPPKMPVIENISWLPFDGVDQYGVDQYEKRGIDEYFWFGTDDLGRDIWTRTWEGTRVSLYIAFLASFIELSIGVAYGGISAFYGGRVDNLMQRFAEVLNGIPYLIIVILMVIVMDPGILSITFAMALTGWIGMSRIVRGQILKLKNQEYVLASRTLGATNTQLIVKHLVPNIMGSIIVMTMFTIPGAVFGEAFLSFIGLGIQPPFASLGSLVSDGFKSIQTYPHMMFIPAAVISMLILAFNLLGDGLRDALDPKMRK</sequence>
<dbReference type="EMBL" id="JOTN01000004">
    <property type="protein sequence ID" value="KEK20214.1"/>
    <property type="molecule type" value="Genomic_DNA"/>
</dbReference>
<dbReference type="eggNOG" id="COG1173">
    <property type="taxonomic scope" value="Bacteria"/>
</dbReference>
<keyword evidence="3" id="KW-1003">Cell membrane</keyword>
<accession>A0A073JYS8</accession>
<organism evidence="12 13">
    <name type="scientific">Bacillus manliponensis</name>
    <dbReference type="NCBI Taxonomy" id="574376"/>
    <lineage>
        <taxon>Bacteria</taxon>
        <taxon>Bacillati</taxon>
        <taxon>Bacillota</taxon>
        <taxon>Bacilli</taxon>
        <taxon>Bacillales</taxon>
        <taxon>Bacillaceae</taxon>
        <taxon>Bacillus</taxon>
        <taxon>Bacillus cereus group</taxon>
    </lineage>
</organism>
<evidence type="ECO:0000313" key="13">
    <source>
        <dbReference type="Proteomes" id="UP000027822"/>
    </source>
</evidence>
<proteinExistence type="inferred from homology"/>
<dbReference type="InterPro" id="IPR025966">
    <property type="entry name" value="OppC_N"/>
</dbReference>
<evidence type="ECO:0000313" key="12">
    <source>
        <dbReference type="EMBL" id="KEK20214.1"/>
    </source>
</evidence>
<dbReference type="RefSeq" id="WP_034637534.1">
    <property type="nucleotide sequence ID" value="NZ_CBCSJC010000003.1"/>
</dbReference>
<dbReference type="NCBIfam" id="NF045475">
    <property type="entry name" value="Opp3C"/>
    <property type="match status" value="1"/>
</dbReference>
<keyword evidence="6" id="KW-0653">Protein transport</keyword>
<dbReference type="OrthoDB" id="9797472at2"/>
<evidence type="ECO:0000256" key="4">
    <source>
        <dbReference type="ARBA" id="ARBA00022692"/>
    </source>
</evidence>
<dbReference type="PANTHER" id="PTHR43386">
    <property type="entry name" value="OLIGOPEPTIDE TRANSPORT SYSTEM PERMEASE PROTEIN APPC"/>
    <property type="match status" value="1"/>
</dbReference>
<dbReference type="InterPro" id="IPR050366">
    <property type="entry name" value="BP-dependent_transpt_permease"/>
</dbReference>
<keyword evidence="7 10" id="KW-1133">Transmembrane helix</keyword>
<feature type="transmembrane region" description="Helical" evidence="10">
    <location>
        <begin position="175"/>
        <end position="193"/>
    </location>
</feature>
<dbReference type="Pfam" id="PF00528">
    <property type="entry name" value="BPD_transp_1"/>
    <property type="match status" value="1"/>
</dbReference>
<evidence type="ECO:0000256" key="2">
    <source>
        <dbReference type="ARBA" id="ARBA00022448"/>
    </source>
</evidence>
<keyword evidence="4 10" id="KW-0812">Transmembrane</keyword>
<evidence type="ECO:0000256" key="3">
    <source>
        <dbReference type="ARBA" id="ARBA00022475"/>
    </source>
</evidence>
<gene>
    <name evidence="12" type="ORF">BAMA_17370</name>
</gene>
<dbReference type="GO" id="GO:0015833">
    <property type="term" value="P:peptide transport"/>
    <property type="evidence" value="ECO:0007669"/>
    <property type="project" value="UniProtKB-KW"/>
</dbReference>
<keyword evidence="13" id="KW-1185">Reference proteome</keyword>
<name>A0A073JYS8_9BACI</name>
<dbReference type="Gene3D" id="1.10.3720.10">
    <property type="entry name" value="MetI-like"/>
    <property type="match status" value="1"/>
</dbReference>
<dbReference type="STRING" id="574376.BAMA_17370"/>
<dbReference type="CDD" id="cd06261">
    <property type="entry name" value="TM_PBP2"/>
    <property type="match status" value="1"/>
</dbReference>
<comment type="similarity">
    <text evidence="9">Belongs to the binding-protein-dependent transport system permease family. OppBC subfamily.</text>
</comment>
<dbReference type="InterPro" id="IPR000515">
    <property type="entry name" value="MetI-like"/>
</dbReference>
<evidence type="ECO:0000256" key="6">
    <source>
        <dbReference type="ARBA" id="ARBA00022927"/>
    </source>
</evidence>
<dbReference type="InterPro" id="IPR035906">
    <property type="entry name" value="MetI-like_sf"/>
</dbReference>
<evidence type="ECO:0000256" key="1">
    <source>
        <dbReference type="ARBA" id="ARBA00004651"/>
    </source>
</evidence>
<dbReference type="GO" id="GO:0055085">
    <property type="term" value="P:transmembrane transport"/>
    <property type="evidence" value="ECO:0007669"/>
    <property type="project" value="InterPro"/>
</dbReference>
<dbReference type="PROSITE" id="PS50928">
    <property type="entry name" value="ABC_TM1"/>
    <property type="match status" value="1"/>
</dbReference>
<evidence type="ECO:0000256" key="9">
    <source>
        <dbReference type="ARBA" id="ARBA00024202"/>
    </source>
</evidence>
<evidence type="ECO:0000256" key="5">
    <source>
        <dbReference type="ARBA" id="ARBA00022856"/>
    </source>
</evidence>
<evidence type="ECO:0000256" key="8">
    <source>
        <dbReference type="ARBA" id="ARBA00023136"/>
    </source>
</evidence>
<reference evidence="12 13" key="1">
    <citation type="submission" date="2014-06" db="EMBL/GenBank/DDBJ databases">
        <title>Draft genome sequence of Bacillus manliponensis JCM 15802 (MCCC 1A00708).</title>
        <authorList>
            <person name="Lai Q."/>
            <person name="Liu Y."/>
            <person name="Shao Z."/>
        </authorList>
    </citation>
    <scope>NUCLEOTIDE SEQUENCE [LARGE SCALE GENOMIC DNA]</scope>
    <source>
        <strain evidence="12 13">JCM 15802</strain>
    </source>
</reference>
<comment type="subcellular location">
    <subcellularLocation>
        <location evidence="1 10">Cell membrane</location>
        <topology evidence="1 10">Multi-pass membrane protein</topology>
    </subcellularLocation>
</comment>
<keyword evidence="5" id="KW-0571">Peptide transport</keyword>
<evidence type="ECO:0000256" key="10">
    <source>
        <dbReference type="RuleBase" id="RU363032"/>
    </source>
</evidence>
<dbReference type="AlphaFoldDB" id="A0A073JYS8"/>